<dbReference type="InterPro" id="IPR036388">
    <property type="entry name" value="WH-like_DNA-bd_sf"/>
</dbReference>
<dbReference type="AlphaFoldDB" id="A0A841CP31"/>
<evidence type="ECO:0000256" key="1">
    <source>
        <dbReference type="ARBA" id="ARBA00010641"/>
    </source>
</evidence>
<dbReference type="Gene3D" id="1.10.10.10">
    <property type="entry name" value="Winged helix-like DNA-binding domain superfamily/Winged helix DNA-binding domain"/>
    <property type="match status" value="1"/>
</dbReference>
<dbReference type="RefSeq" id="WP_184695343.1">
    <property type="nucleotide sequence ID" value="NZ_JACHJN010000009.1"/>
</dbReference>
<keyword evidence="5 6" id="KW-0804">Transcription</keyword>
<gene>
    <name evidence="9" type="ORF">FHS29_005539</name>
</gene>
<dbReference type="GO" id="GO:0006352">
    <property type="term" value="P:DNA-templated transcription initiation"/>
    <property type="evidence" value="ECO:0007669"/>
    <property type="project" value="InterPro"/>
</dbReference>
<dbReference type="SUPFAM" id="SSF88946">
    <property type="entry name" value="Sigma2 domain of RNA polymerase sigma factors"/>
    <property type="match status" value="1"/>
</dbReference>
<dbReference type="InterPro" id="IPR000838">
    <property type="entry name" value="RNA_pol_sigma70_ECF_CS"/>
</dbReference>
<dbReference type="PROSITE" id="PS01063">
    <property type="entry name" value="SIGMA70_ECF"/>
    <property type="match status" value="1"/>
</dbReference>
<comment type="similarity">
    <text evidence="1 6">Belongs to the sigma-70 factor family. ECF subfamily.</text>
</comment>
<evidence type="ECO:0000256" key="3">
    <source>
        <dbReference type="ARBA" id="ARBA00023082"/>
    </source>
</evidence>
<proteinExistence type="inferred from homology"/>
<dbReference type="InterPro" id="IPR039425">
    <property type="entry name" value="RNA_pol_sigma-70-like"/>
</dbReference>
<dbReference type="GO" id="GO:0016987">
    <property type="term" value="F:sigma factor activity"/>
    <property type="evidence" value="ECO:0007669"/>
    <property type="project" value="UniProtKB-KW"/>
</dbReference>
<dbReference type="NCBIfam" id="TIGR02937">
    <property type="entry name" value="sigma70-ECF"/>
    <property type="match status" value="1"/>
</dbReference>
<dbReference type="GO" id="GO:0006950">
    <property type="term" value="P:response to stress"/>
    <property type="evidence" value="ECO:0007669"/>
    <property type="project" value="UniProtKB-ARBA"/>
</dbReference>
<protein>
    <recommendedName>
        <fullName evidence="6">RNA polymerase sigma factor</fullName>
    </recommendedName>
</protein>
<name>A0A841CP31_9PSEU</name>
<reference evidence="9 10" key="1">
    <citation type="submission" date="2020-08" db="EMBL/GenBank/DDBJ databases">
        <title>Genomic Encyclopedia of Type Strains, Phase III (KMG-III): the genomes of soil and plant-associated and newly described type strains.</title>
        <authorList>
            <person name="Whitman W."/>
        </authorList>
    </citation>
    <scope>NUCLEOTIDE SEQUENCE [LARGE SCALE GENOMIC DNA]</scope>
    <source>
        <strain evidence="9 10">CECT 8640</strain>
    </source>
</reference>
<dbReference type="SUPFAM" id="SSF88659">
    <property type="entry name" value="Sigma3 and sigma4 domains of RNA polymerase sigma factors"/>
    <property type="match status" value="1"/>
</dbReference>
<dbReference type="InterPro" id="IPR007627">
    <property type="entry name" value="RNA_pol_sigma70_r2"/>
</dbReference>
<dbReference type="Pfam" id="PF08281">
    <property type="entry name" value="Sigma70_r4_2"/>
    <property type="match status" value="1"/>
</dbReference>
<dbReference type="InterPro" id="IPR013324">
    <property type="entry name" value="RNA_pol_sigma_r3/r4-like"/>
</dbReference>
<evidence type="ECO:0000256" key="2">
    <source>
        <dbReference type="ARBA" id="ARBA00023015"/>
    </source>
</evidence>
<dbReference type="Gene3D" id="1.10.1740.10">
    <property type="match status" value="1"/>
</dbReference>
<dbReference type="InterPro" id="IPR014284">
    <property type="entry name" value="RNA_pol_sigma-70_dom"/>
</dbReference>
<dbReference type="PANTHER" id="PTHR43133">
    <property type="entry name" value="RNA POLYMERASE ECF-TYPE SIGMA FACTO"/>
    <property type="match status" value="1"/>
</dbReference>
<dbReference type="GO" id="GO:0003677">
    <property type="term" value="F:DNA binding"/>
    <property type="evidence" value="ECO:0007669"/>
    <property type="project" value="UniProtKB-KW"/>
</dbReference>
<keyword evidence="4 6" id="KW-0238">DNA-binding</keyword>
<organism evidence="9 10">
    <name type="scientific">Saccharothrix tamanrassetensis</name>
    <dbReference type="NCBI Taxonomy" id="1051531"/>
    <lineage>
        <taxon>Bacteria</taxon>
        <taxon>Bacillati</taxon>
        <taxon>Actinomycetota</taxon>
        <taxon>Actinomycetes</taxon>
        <taxon>Pseudonocardiales</taxon>
        <taxon>Pseudonocardiaceae</taxon>
        <taxon>Saccharothrix</taxon>
    </lineage>
</organism>
<dbReference type="Proteomes" id="UP000547510">
    <property type="component" value="Unassembled WGS sequence"/>
</dbReference>
<evidence type="ECO:0000313" key="10">
    <source>
        <dbReference type="Proteomes" id="UP000547510"/>
    </source>
</evidence>
<feature type="domain" description="RNA polymerase sigma-70 region 2" evidence="7">
    <location>
        <begin position="25"/>
        <end position="91"/>
    </location>
</feature>
<evidence type="ECO:0000313" key="9">
    <source>
        <dbReference type="EMBL" id="MBB5958930.1"/>
    </source>
</evidence>
<dbReference type="Pfam" id="PF04542">
    <property type="entry name" value="Sigma70_r2"/>
    <property type="match status" value="1"/>
</dbReference>
<sequence length="186" mass="20096">MSVEIADAALAGGVARGDLAAFEMLVRRYSGRVYGLAFRVLGDRAEAEDVTQEVFATAWRRLDSLTEPAAVRTWLFRVAHRQCLGVLRRQRPDPVGELPDWGGTPIGVGPPAADPSAVAETVAAVAALRQALRVLPEAQRVAWLLAEVDGLSYAQIAAAVGVSEESVRGRLARARVRLAEVMKVWR</sequence>
<keyword evidence="10" id="KW-1185">Reference proteome</keyword>
<evidence type="ECO:0000259" key="7">
    <source>
        <dbReference type="Pfam" id="PF04542"/>
    </source>
</evidence>
<evidence type="ECO:0000256" key="5">
    <source>
        <dbReference type="ARBA" id="ARBA00023163"/>
    </source>
</evidence>
<feature type="domain" description="RNA polymerase sigma factor 70 region 4 type 2" evidence="8">
    <location>
        <begin position="127"/>
        <end position="178"/>
    </location>
</feature>
<dbReference type="InterPro" id="IPR013249">
    <property type="entry name" value="RNA_pol_sigma70_r4_t2"/>
</dbReference>
<evidence type="ECO:0000256" key="4">
    <source>
        <dbReference type="ARBA" id="ARBA00023125"/>
    </source>
</evidence>
<evidence type="ECO:0000256" key="6">
    <source>
        <dbReference type="RuleBase" id="RU000716"/>
    </source>
</evidence>
<dbReference type="EMBL" id="JACHJN010000009">
    <property type="protein sequence ID" value="MBB5958930.1"/>
    <property type="molecule type" value="Genomic_DNA"/>
</dbReference>
<dbReference type="PANTHER" id="PTHR43133:SF8">
    <property type="entry name" value="RNA POLYMERASE SIGMA FACTOR HI_1459-RELATED"/>
    <property type="match status" value="1"/>
</dbReference>
<keyword evidence="3 6" id="KW-0731">Sigma factor</keyword>
<dbReference type="InterPro" id="IPR013325">
    <property type="entry name" value="RNA_pol_sigma_r2"/>
</dbReference>
<keyword evidence="2 6" id="KW-0805">Transcription regulation</keyword>
<comment type="caution">
    <text evidence="9">The sequence shown here is derived from an EMBL/GenBank/DDBJ whole genome shotgun (WGS) entry which is preliminary data.</text>
</comment>
<accession>A0A841CP31</accession>
<dbReference type="CDD" id="cd06171">
    <property type="entry name" value="Sigma70_r4"/>
    <property type="match status" value="1"/>
</dbReference>
<evidence type="ECO:0000259" key="8">
    <source>
        <dbReference type="Pfam" id="PF08281"/>
    </source>
</evidence>